<reference evidence="9 10" key="1">
    <citation type="submission" date="2023-10" db="EMBL/GenBank/DDBJ databases">
        <title>Development of a sustainable strategy for remediation of hydrocarbon-contaminated territories based on the waste exchange concept.</title>
        <authorList>
            <person name="Krivoruchko A."/>
        </authorList>
    </citation>
    <scope>NUCLEOTIDE SEQUENCE [LARGE SCALE GENOMIC DNA]</scope>
    <source>
        <strain evidence="9 10">IEGM 1327</strain>
    </source>
</reference>
<evidence type="ECO:0000259" key="8">
    <source>
        <dbReference type="Pfam" id="PF03600"/>
    </source>
</evidence>
<dbReference type="InterPro" id="IPR004680">
    <property type="entry name" value="Cit_transptr-like_dom"/>
</dbReference>
<keyword evidence="4 7" id="KW-1133">Transmembrane helix</keyword>
<keyword evidence="5 7" id="KW-0472">Membrane</keyword>
<accession>A0ABU4CWS3</accession>
<feature type="transmembrane region" description="Helical" evidence="7">
    <location>
        <begin position="437"/>
        <end position="456"/>
    </location>
</feature>
<dbReference type="Proteomes" id="UP001186104">
    <property type="component" value="Unassembled WGS sequence"/>
</dbReference>
<feature type="region of interest" description="Disordered" evidence="6">
    <location>
        <begin position="219"/>
        <end position="244"/>
    </location>
</feature>
<dbReference type="EMBL" id="JAWLKF010000002">
    <property type="protein sequence ID" value="MDV6301885.1"/>
    <property type="molecule type" value="Genomic_DNA"/>
</dbReference>
<evidence type="ECO:0000256" key="3">
    <source>
        <dbReference type="ARBA" id="ARBA00022692"/>
    </source>
</evidence>
<feature type="transmembrane region" description="Helical" evidence="7">
    <location>
        <begin position="61"/>
        <end position="79"/>
    </location>
</feature>
<proteinExistence type="predicted"/>
<feature type="transmembrane region" description="Helical" evidence="7">
    <location>
        <begin position="31"/>
        <end position="49"/>
    </location>
</feature>
<keyword evidence="2" id="KW-0813">Transport</keyword>
<evidence type="ECO:0000256" key="5">
    <source>
        <dbReference type="ARBA" id="ARBA00023136"/>
    </source>
</evidence>
<name>A0ABU4CWS3_9NOCA</name>
<feature type="transmembrane region" description="Helical" evidence="7">
    <location>
        <begin position="128"/>
        <end position="153"/>
    </location>
</feature>
<feature type="domain" description="Citrate transporter-like" evidence="8">
    <location>
        <begin position="13"/>
        <end position="406"/>
    </location>
</feature>
<dbReference type="RefSeq" id="WP_068055829.1">
    <property type="nucleotide sequence ID" value="NZ_JAWLKF010000002.1"/>
</dbReference>
<feature type="transmembrane region" description="Helical" evidence="7">
    <location>
        <begin position="261"/>
        <end position="294"/>
    </location>
</feature>
<feature type="transmembrane region" description="Helical" evidence="7">
    <location>
        <begin position="415"/>
        <end position="431"/>
    </location>
</feature>
<evidence type="ECO:0000313" key="10">
    <source>
        <dbReference type="Proteomes" id="UP001186104"/>
    </source>
</evidence>
<dbReference type="InterPro" id="IPR014738">
    <property type="entry name" value="Citrate_transporter"/>
</dbReference>
<keyword evidence="10" id="KW-1185">Reference proteome</keyword>
<comment type="subcellular location">
    <subcellularLocation>
        <location evidence="1">Membrane</location>
        <topology evidence="1">Multi-pass membrane protein</topology>
    </subcellularLocation>
</comment>
<dbReference type="NCBIfam" id="TIGR00784">
    <property type="entry name" value="citMHS"/>
    <property type="match status" value="1"/>
</dbReference>
<feature type="transmembrane region" description="Helical" evidence="7">
    <location>
        <begin position="99"/>
        <end position="121"/>
    </location>
</feature>
<evidence type="ECO:0000256" key="1">
    <source>
        <dbReference type="ARBA" id="ARBA00004141"/>
    </source>
</evidence>
<evidence type="ECO:0000256" key="7">
    <source>
        <dbReference type="SAM" id="Phobius"/>
    </source>
</evidence>
<feature type="compositionally biased region" description="Gly residues" evidence="6">
    <location>
        <begin position="219"/>
        <end position="237"/>
    </location>
</feature>
<organism evidence="9 10">
    <name type="scientific">Rhodococcus cerastii</name>
    <dbReference type="NCBI Taxonomy" id="908616"/>
    <lineage>
        <taxon>Bacteria</taxon>
        <taxon>Bacillati</taxon>
        <taxon>Actinomycetota</taxon>
        <taxon>Actinomycetes</taxon>
        <taxon>Mycobacteriales</taxon>
        <taxon>Nocardiaceae</taxon>
        <taxon>Rhodococcus</taxon>
    </lineage>
</organism>
<dbReference type="Pfam" id="PF03600">
    <property type="entry name" value="CitMHS"/>
    <property type="match status" value="1"/>
</dbReference>
<feature type="transmembrane region" description="Helical" evidence="7">
    <location>
        <begin position="344"/>
        <end position="370"/>
    </location>
</feature>
<evidence type="ECO:0000256" key="2">
    <source>
        <dbReference type="ARBA" id="ARBA00022448"/>
    </source>
</evidence>
<evidence type="ECO:0000256" key="4">
    <source>
        <dbReference type="ARBA" id="ARBA00022989"/>
    </source>
</evidence>
<evidence type="ECO:0000256" key="6">
    <source>
        <dbReference type="SAM" id="MobiDB-lite"/>
    </source>
</evidence>
<feature type="transmembrane region" description="Helical" evidence="7">
    <location>
        <begin position="314"/>
        <end position="332"/>
    </location>
</feature>
<feature type="transmembrane region" description="Helical" evidence="7">
    <location>
        <begin position="173"/>
        <end position="197"/>
    </location>
</feature>
<comment type="caution">
    <text evidence="9">The sequence shown here is derived from an EMBL/GenBank/DDBJ whole genome shotgun (WGS) entry which is preliminary data.</text>
</comment>
<sequence>MLVILGFLMVAAFMFLILTKRATPVVALTLVPVIFGLLAGAGLGIGDMITDGIKSLAPTAALLFFAIIFFGIMIDVGLFDPLVRGILRLVRNDPMKLVVGTAILAMVVSLDGDGSTTFIIVTSALLPLYLKLGVSPVILTVVAGLANGTMNIIPWGGPTVRAASALGISPSDVFVPMVPSMIVGLIIVLLFAVHLGIMERRRIGKLIYEPELVASGGGGSIRKGGKGTGGSGTGGSDDSGESGQFFDGLDPNRDTLRPKLLWFNAALTVILLVILVMDILPIPVLFMIAASIALTVNFPKVKEQGDAIARHSSSIVSVVAMVLAAAILTGVFQGTGMVEAMAEWLLNVIPAGMGPYLAVITGILSIPLTFFMTNDAFYFGILPVLTETASKYGIDPVEMARASITGQPVHLQSPLVPAILLLVTLAGVSLADHHKKVLWRAVVVSLAMLAVGILLGQIPFG</sequence>
<protein>
    <submittedName>
        <fullName evidence="9">CitMHS family transporter</fullName>
    </submittedName>
</protein>
<keyword evidence="3 7" id="KW-0812">Transmembrane</keyword>
<gene>
    <name evidence="9" type="ORF">R3P93_04845</name>
</gene>
<evidence type="ECO:0000313" key="9">
    <source>
        <dbReference type="EMBL" id="MDV6301885.1"/>
    </source>
</evidence>